<sequence length="116" mass="12905">MVVPGFGALEDVSVDIKCDKGDRTRYKSDMLDFNQMAEFFNQRCSVGGKIPSGEFNSAFGFQSGTWAKDAARTKWLGVDGYFITLFNLHIDPYPLLLAHQVLDDVPAAWDPLALAR</sequence>
<evidence type="ECO:0000313" key="2">
    <source>
        <dbReference type="Proteomes" id="UP001396334"/>
    </source>
</evidence>
<dbReference type="EMBL" id="JBBPBN010000026">
    <property type="protein sequence ID" value="KAK9008482.1"/>
    <property type="molecule type" value="Genomic_DNA"/>
</dbReference>
<dbReference type="InterPro" id="IPR044663">
    <property type="entry name" value="CAD1/NSL1-like"/>
</dbReference>
<gene>
    <name evidence="1" type="ORF">V6N11_075373</name>
</gene>
<accession>A0ABR2R712</accession>
<proteinExistence type="predicted"/>
<name>A0ABR2R712_9ROSI</name>
<organism evidence="1 2">
    <name type="scientific">Hibiscus sabdariffa</name>
    <name type="common">roselle</name>
    <dbReference type="NCBI Taxonomy" id="183260"/>
    <lineage>
        <taxon>Eukaryota</taxon>
        <taxon>Viridiplantae</taxon>
        <taxon>Streptophyta</taxon>
        <taxon>Embryophyta</taxon>
        <taxon>Tracheophyta</taxon>
        <taxon>Spermatophyta</taxon>
        <taxon>Magnoliopsida</taxon>
        <taxon>eudicotyledons</taxon>
        <taxon>Gunneridae</taxon>
        <taxon>Pentapetalae</taxon>
        <taxon>rosids</taxon>
        <taxon>malvids</taxon>
        <taxon>Malvales</taxon>
        <taxon>Malvaceae</taxon>
        <taxon>Malvoideae</taxon>
        <taxon>Hibiscus</taxon>
    </lineage>
</organism>
<protein>
    <submittedName>
        <fullName evidence="1">Uncharacterized protein</fullName>
    </submittedName>
</protein>
<dbReference type="PANTHER" id="PTHR33199">
    <property type="entry name" value="MACPF DOMAIN-CONTAINING PROTEIN CAD1"/>
    <property type="match status" value="1"/>
</dbReference>
<reference evidence="1 2" key="1">
    <citation type="journal article" date="2024" name="G3 (Bethesda)">
        <title>Genome assembly of Hibiscus sabdariffa L. provides insights into metabolisms of medicinal natural products.</title>
        <authorList>
            <person name="Kim T."/>
        </authorList>
    </citation>
    <scope>NUCLEOTIDE SEQUENCE [LARGE SCALE GENOMIC DNA]</scope>
    <source>
        <strain evidence="1">TK-2024</strain>
        <tissue evidence="1">Old leaves</tissue>
    </source>
</reference>
<dbReference type="Proteomes" id="UP001396334">
    <property type="component" value="Unassembled WGS sequence"/>
</dbReference>
<comment type="caution">
    <text evidence="1">The sequence shown here is derived from an EMBL/GenBank/DDBJ whole genome shotgun (WGS) entry which is preliminary data.</text>
</comment>
<dbReference type="PANTHER" id="PTHR33199:SF4">
    <property type="entry name" value="OS02G0736300 PROTEIN"/>
    <property type="match status" value="1"/>
</dbReference>
<keyword evidence="2" id="KW-1185">Reference proteome</keyword>
<evidence type="ECO:0000313" key="1">
    <source>
        <dbReference type="EMBL" id="KAK9008482.1"/>
    </source>
</evidence>